<dbReference type="Pfam" id="PF12250">
    <property type="entry name" value="AftA_N"/>
    <property type="match status" value="1"/>
</dbReference>
<organism evidence="16 17">
    <name type="scientific">Mycobacterium lentiflavum</name>
    <dbReference type="NCBI Taxonomy" id="141349"/>
    <lineage>
        <taxon>Bacteria</taxon>
        <taxon>Bacillati</taxon>
        <taxon>Actinomycetota</taxon>
        <taxon>Actinomycetes</taxon>
        <taxon>Mycobacteriales</taxon>
        <taxon>Mycobacteriaceae</taxon>
        <taxon>Mycobacterium</taxon>
        <taxon>Mycobacterium simiae complex</taxon>
    </lineage>
</organism>
<keyword evidence="9 13" id="KW-1133">Transmembrane helix</keyword>
<evidence type="ECO:0000256" key="10">
    <source>
        <dbReference type="ARBA" id="ARBA00023136"/>
    </source>
</evidence>
<dbReference type="Pfam" id="PF12249">
    <property type="entry name" value="AftA_C"/>
    <property type="match status" value="1"/>
</dbReference>
<feature type="transmembrane region" description="Helical" evidence="13">
    <location>
        <begin position="292"/>
        <end position="312"/>
    </location>
</feature>
<evidence type="ECO:0000256" key="6">
    <source>
        <dbReference type="ARBA" id="ARBA00022475"/>
    </source>
</evidence>
<evidence type="ECO:0000256" key="1">
    <source>
        <dbReference type="ARBA" id="ARBA00004651"/>
    </source>
</evidence>
<dbReference type="InterPro" id="IPR020959">
    <property type="entry name" value="ArabinofuranosylTrfase_AftA_C"/>
</dbReference>
<evidence type="ECO:0000256" key="7">
    <source>
        <dbReference type="ARBA" id="ARBA00022679"/>
    </source>
</evidence>
<feature type="transmembrane region" description="Helical" evidence="13">
    <location>
        <begin position="77"/>
        <end position="97"/>
    </location>
</feature>
<feature type="transmembrane region" description="Helical" evidence="13">
    <location>
        <begin position="368"/>
        <end position="390"/>
    </location>
</feature>
<feature type="transmembrane region" description="Helical" evidence="13">
    <location>
        <begin position="185"/>
        <end position="202"/>
    </location>
</feature>
<dbReference type="InterPro" id="IPR020963">
    <property type="entry name" value="ArabinofuranosylTrfase_AftA_N"/>
</dbReference>
<feature type="domain" description="Arabinofuranosyltransferase AftA N-terminal" evidence="15">
    <location>
        <begin position="10"/>
        <end position="453"/>
    </location>
</feature>
<evidence type="ECO:0000256" key="5">
    <source>
        <dbReference type="ARBA" id="ARBA00020482"/>
    </source>
</evidence>
<evidence type="ECO:0000256" key="11">
    <source>
        <dbReference type="ARBA" id="ARBA00033184"/>
    </source>
</evidence>
<dbReference type="RefSeq" id="WP_090597756.1">
    <property type="nucleotide sequence ID" value="NZ_CTEE01000001.1"/>
</dbReference>
<reference evidence="16 17" key="1">
    <citation type="submission" date="2015-03" db="EMBL/GenBank/DDBJ databases">
        <authorList>
            <person name="Urmite Genomes"/>
        </authorList>
    </citation>
    <scope>NUCLEOTIDE SEQUENCE [LARGE SCALE GENOMIC DNA]</scope>
    <source>
        <strain evidence="16 17">CSUR P1491</strain>
    </source>
</reference>
<feature type="transmembrane region" description="Helical" evidence="13">
    <location>
        <begin position="402"/>
        <end position="422"/>
    </location>
</feature>
<dbReference type="GO" id="GO:0016757">
    <property type="term" value="F:glycosyltransferase activity"/>
    <property type="evidence" value="ECO:0007669"/>
    <property type="project" value="InterPro"/>
</dbReference>
<dbReference type="EMBL" id="CTEE01000001">
    <property type="protein sequence ID" value="CQD02214.1"/>
    <property type="molecule type" value="Genomic_DNA"/>
</dbReference>
<feature type="transmembrane region" description="Helical" evidence="13">
    <location>
        <begin position="324"/>
        <end position="348"/>
    </location>
</feature>
<evidence type="ECO:0000256" key="2">
    <source>
        <dbReference type="ARBA" id="ARBA00004776"/>
    </source>
</evidence>
<keyword evidence="8 13" id="KW-0812">Transmembrane</keyword>
<feature type="transmembrane region" description="Helical" evidence="13">
    <location>
        <begin position="44"/>
        <end position="65"/>
    </location>
</feature>
<keyword evidence="10 13" id="KW-0472">Membrane</keyword>
<sequence length="666" mass="72068">MRNALASLGQMVVAAIVAAVVSVVSLIAIARVQWPAFPSSNQLHALTTVGQVGCLIGLVGVGWLWQREGRWRLVARLGALVFSSAFSVVTLGMPLGATKLYLFGLSVDQQFRTEYLTRLADSPALHDMTYLGLPSFYPPGWFWIGGRAAALTGMPAWELFKPWAITSITIAIAVALVLWWRMIRFEYALIVTTATAAVTLAYSSPEPYAAMITVLLPPVLVLTWSGLRAGERISSAERHASVTVDVDGHASATLGAATEPRDATGRTGWAAVVGAGLFLGFTATWYSLLFGYTAFTIALMALVLVVSRWRGAGWQAALDPLRRIAVIAAIAAAIAATTWLPFLIRAASNPVSNSGSAFHYLPADGAELTFPMLQFSLLGAICMLGTLWLVVRTRTSTRAGALTIGVLAVYLWSLLSMLTTLARTTLLSFRLQPTLSVLLVAAGVFGFIEATVALKDRGRAWEKATVPVAGAIGMTAAIAFSQDIPDVLRPDLTIAYTDTDGHGQRGDRRPPGAEKFYSAVDAAIVGVTGKPRDQTVVLTADYSFLSYYPYWGFQSLTSHYANPLAQFDLRAAQIKKWSGLKSPDEFLHALDTSPWPPPTVFLMRRGANNTYTLRLAEDVYPNQPNVRRYTVDLRAALFDDPRFAVQNIGPFVLAIRRPLTQPAAGR</sequence>
<evidence type="ECO:0000256" key="9">
    <source>
        <dbReference type="ARBA" id="ARBA00022989"/>
    </source>
</evidence>
<proteinExistence type="inferred from homology"/>
<dbReference type="AlphaFoldDB" id="A0A0E4CKW7"/>
<dbReference type="OrthoDB" id="4775300at2"/>
<evidence type="ECO:0000256" key="3">
    <source>
        <dbReference type="ARBA" id="ARBA00009655"/>
    </source>
</evidence>
<accession>A0A0E4CKW7</accession>
<evidence type="ECO:0000259" key="15">
    <source>
        <dbReference type="Pfam" id="PF12250"/>
    </source>
</evidence>
<gene>
    <name evidence="16" type="ORF">BN1232_00038</name>
</gene>
<dbReference type="Proteomes" id="UP000199251">
    <property type="component" value="Unassembled WGS sequence"/>
</dbReference>
<comment type="pathway">
    <text evidence="2">Cell wall biogenesis; cell wall polysaccharide biosynthesis.</text>
</comment>
<feature type="domain" description="Arabinofuranosyltransferase AftA C-terminal" evidence="14">
    <location>
        <begin position="484"/>
        <end position="656"/>
    </location>
</feature>
<evidence type="ECO:0000313" key="16">
    <source>
        <dbReference type="EMBL" id="CQD02214.1"/>
    </source>
</evidence>
<keyword evidence="7" id="KW-0808">Transferase</keyword>
<evidence type="ECO:0000256" key="4">
    <source>
        <dbReference type="ARBA" id="ARBA00012037"/>
    </source>
</evidence>
<name>A0A0E4CKW7_MYCLN</name>
<comment type="similarity">
    <text evidence="3">Belongs to the glycosyltransferase 85 family.</text>
</comment>
<feature type="transmembrane region" description="Helical" evidence="13">
    <location>
        <begin position="434"/>
        <end position="454"/>
    </location>
</feature>
<feature type="transmembrane region" description="Helical" evidence="13">
    <location>
        <begin position="268"/>
        <end position="286"/>
    </location>
</feature>
<evidence type="ECO:0000256" key="13">
    <source>
        <dbReference type="SAM" id="Phobius"/>
    </source>
</evidence>
<dbReference type="UniPathway" id="UPA00963"/>
<dbReference type="EC" id="2.4.2.46" evidence="4"/>
<feature type="transmembrane region" description="Helical" evidence="13">
    <location>
        <begin position="12"/>
        <end position="32"/>
    </location>
</feature>
<dbReference type="GO" id="GO:0045227">
    <property type="term" value="P:capsule polysaccharide biosynthetic process"/>
    <property type="evidence" value="ECO:0007669"/>
    <property type="project" value="UniProtKB-UniPathway"/>
</dbReference>
<dbReference type="STRING" id="141349.BN1232_00038"/>
<dbReference type="GO" id="GO:0005886">
    <property type="term" value="C:plasma membrane"/>
    <property type="evidence" value="ECO:0007669"/>
    <property type="project" value="UniProtKB-SubCell"/>
</dbReference>
<evidence type="ECO:0000313" key="17">
    <source>
        <dbReference type="Proteomes" id="UP000199251"/>
    </source>
</evidence>
<feature type="transmembrane region" description="Helical" evidence="13">
    <location>
        <begin position="208"/>
        <end position="227"/>
    </location>
</feature>
<feature type="transmembrane region" description="Helical" evidence="13">
    <location>
        <begin position="163"/>
        <end position="180"/>
    </location>
</feature>
<comment type="subcellular location">
    <subcellularLocation>
        <location evidence="1">Cell membrane</location>
        <topology evidence="1">Multi-pass membrane protein</topology>
    </subcellularLocation>
</comment>
<evidence type="ECO:0000256" key="8">
    <source>
        <dbReference type="ARBA" id="ARBA00022692"/>
    </source>
</evidence>
<evidence type="ECO:0000256" key="12">
    <source>
        <dbReference type="ARBA" id="ARBA00034030"/>
    </source>
</evidence>
<keyword evidence="6" id="KW-1003">Cell membrane</keyword>
<protein>
    <recommendedName>
        <fullName evidence="5">Galactan 5-O-arabinofuranosyltransferase</fullName>
        <ecNumber evidence="4">2.4.2.46</ecNumber>
    </recommendedName>
    <alternativeName>
        <fullName evidence="11">Arabinofuranosyltransferase AftA</fullName>
    </alternativeName>
</protein>
<dbReference type="GO" id="GO:0044038">
    <property type="term" value="P:cell wall macromolecule biosynthetic process"/>
    <property type="evidence" value="ECO:0007669"/>
    <property type="project" value="InterPro"/>
</dbReference>
<comment type="catalytic activity">
    <reaction evidence="12">
        <text>Adds an alpha-D-arabinofuranosyl group from trans,octacis-decaprenylphospho-beta-D-arabinofuranose at the 5-O-position of the eighth, tenth and twelfth galactofuranose unit of the galactofuranan chain of [beta-D-galactofuranosyl-(1-&gt;5)-beta-D-galactofuranosyl-(1-&gt;6)]14-beta-D-galactofuranosyl-(1-&gt;5)-beta-D-galactofuranosyl-(1-&gt;4)-alpha-L-rhamnopyranosyl-(1-&gt;3)-N-acetyl-alpha-D-glucosaminyl-diphospho-trans,octacis-decaprenol.</text>
        <dbReference type="EC" id="2.4.2.46"/>
    </reaction>
</comment>
<evidence type="ECO:0000259" key="14">
    <source>
        <dbReference type="Pfam" id="PF12249"/>
    </source>
</evidence>